<dbReference type="HAMAP" id="MF_00667">
    <property type="entry name" value="SspH"/>
    <property type="match status" value="1"/>
</dbReference>
<organism evidence="5 6">
    <name type="scientific">Evansella tamaricis</name>
    <dbReference type="NCBI Taxonomy" id="2069301"/>
    <lineage>
        <taxon>Bacteria</taxon>
        <taxon>Bacillati</taxon>
        <taxon>Bacillota</taxon>
        <taxon>Bacilli</taxon>
        <taxon>Bacillales</taxon>
        <taxon>Bacillaceae</taxon>
        <taxon>Evansella</taxon>
    </lineage>
</organism>
<dbReference type="RefSeq" id="WP_217068308.1">
    <property type="nucleotide sequence ID" value="NZ_JAHQCS010000161.1"/>
</dbReference>
<comment type="subcellular location">
    <subcellularLocation>
        <location evidence="1 4">Spore core</location>
    </subcellularLocation>
</comment>
<accession>A0ABS6JK35</accession>
<proteinExistence type="evidence at transcript level"/>
<gene>
    <name evidence="4" type="primary">sspH</name>
    <name evidence="5" type="ORF">KS419_20000</name>
</gene>
<dbReference type="NCBIfam" id="TIGR02861">
    <property type="entry name" value="SASP_H"/>
    <property type="match status" value="1"/>
</dbReference>
<evidence type="ECO:0000256" key="4">
    <source>
        <dbReference type="HAMAP-Rule" id="MF_00667"/>
    </source>
</evidence>
<evidence type="ECO:0000256" key="3">
    <source>
        <dbReference type="ARBA" id="ARBA00022969"/>
    </source>
</evidence>
<evidence type="ECO:0000256" key="1">
    <source>
        <dbReference type="ARBA" id="ARBA00004288"/>
    </source>
</evidence>
<evidence type="ECO:0000313" key="6">
    <source>
        <dbReference type="Proteomes" id="UP000784880"/>
    </source>
</evidence>
<keyword evidence="6" id="KW-1185">Reference proteome</keyword>
<name>A0ABS6JK35_9BACI</name>
<comment type="caution">
    <text evidence="5">The sequence shown here is derived from an EMBL/GenBank/DDBJ whole genome shotgun (WGS) entry which is preliminary data.</text>
</comment>
<sequence>MDSQRIQEIVDSPVMVNVSYHGIPVYIQEVYPDKETAKIFPLDAMNHEQEVDIKGLLEEGPKVID</sequence>
<dbReference type="Proteomes" id="UP000784880">
    <property type="component" value="Unassembled WGS sequence"/>
</dbReference>
<reference evidence="5 6" key="1">
    <citation type="submission" date="2021-06" db="EMBL/GenBank/DDBJ databases">
        <title>Bacillus sp. RD4P76, an endophyte from a halophyte.</title>
        <authorList>
            <person name="Sun J.-Q."/>
        </authorList>
    </citation>
    <scope>NUCLEOTIDE SEQUENCE [LARGE SCALE GENOMIC DNA]</scope>
    <source>
        <strain evidence="5 6">CGMCC 1.15917</strain>
    </source>
</reference>
<keyword evidence="3 4" id="KW-0749">Sporulation</keyword>
<comment type="induction">
    <text evidence="4">Expressed only in the forespore compartment of sporulating cells.</text>
</comment>
<comment type="similarity">
    <text evidence="2 4">Belongs to the SspH family.</text>
</comment>
<dbReference type="Pfam" id="PF08141">
    <property type="entry name" value="SspH"/>
    <property type="match status" value="1"/>
</dbReference>
<protein>
    <recommendedName>
        <fullName evidence="4">Small, acid-soluble spore protein H</fullName>
        <shortName evidence="4">SASP H</shortName>
    </recommendedName>
</protein>
<dbReference type="EMBL" id="JAHQCS010000161">
    <property type="protein sequence ID" value="MBU9714021.1"/>
    <property type="molecule type" value="Genomic_DNA"/>
</dbReference>
<evidence type="ECO:0000256" key="2">
    <source>
        <dbReference type="ARBA" id="ARBA00006573"/>
    </source>
</evidence>
<dbReference type="InterPro" id="IPR012610">
    <property type="entry name" value="SASP_SspH"/>
</dbReference>
<evidence type="ECO:0000313" key="5">
    <source>
        <dbReference type="EMBL" id="MBU9714021.1"/>
    </source>
</evidence>